<evidence type="ECO:0000256" key="2">
    <source>
        <dbReference type="ARBA" id="ARBA00022898"/>
    </source>
</evidence>
<gene>
    <name evidence="3" type="ORF">KB1_23240</name>
</gene>
<dbReference type="RefSeq" id="WP_002528207.1">
    <property type="nucleotide sequence ID" value="NZ_AP024747.1"/>
</dbReference>
<dbReference type="Proteomes" id="UP000825072">
    <property type="component" value="Chromosome 1"/>
</dbReference>
<dbReference type="InterPro" id="IPR015421">
    <property type="entry name" value="PyrdxlP-dep_Trfase_major"/>
</dbReference>
<evidence type="ECO:0008006" key="5">
    <source>
        <dbReference type="Google" id="ProtNLM"/>
    </source>
</evidence>
<dbReference type="Gene3D" id="3.90.1150.10">
    <property type="entry name" value="Aspartate Aminotransferase, domain 1"/>
    <property type="match status" value="1"/>
</dbReference>
<dbReference type="PANTHER" id="PTHR43525">
    <property type="entry name" value="PROTEIN MALY"/>
    <property type="match status" value="1"/>
</dbReference>
<protein>
    <recommendedName>
        <fullName evidence="5">Aminotransferase class I/classII domain-containing protein</fullName>
    </recommendedName>
</protein>
<dbReference type="InterPro" id="IPR051798">
    <property type="entry name" value="Class-II_PLP-Dep_Aminotrans"/>
</dbReference>
<name>A0AAD1NX05_9ACTN</name>
<dbReference type="InterPro" id="IPR015424">
    <property type="entry name" value="PyrdxlP-dep_Trfase"/>
</dbReference>
<dbReference type="InterPro" id="IPR015422">
    <property type="entry name" value="PyrdxlP-dep_Trfase_small"/>
</dbReference>
<dbReference type="Gene3D" id="3.40.640.10">
    <property type="entry name" value="Type I PLP-dependent aspartate aminotransferase-like (Major domain)"/>
    <property type="match status" value="1"/>
</dbReference>
<organism evidence="3 4">
    <name type="scientific">Cutibacterium modestum</name>
    <dbReference type="NCBI Taxonomy" id="2559073"/>
    <lineage>
        <taxon>Bacteria</taxon>
        <taxon>Bacillati</taxon>
        <taxon>Actinomycetota</taxon>
        <taxon>Actinomycetes</taxon>
        <taxon>Propionibacteriales</taxon>
        <taxon>Propionibacteriaceae</taxon>
        <taxon>Cutibacterium</taxon>
    </lineage>
</organism>
<evidence type="ECO:0000313" key="3">
    <source>
        <dbReference type="EMBL" id="BCY26334.1"/>
    </source>
</evidence>
<reference evidence="3" key="1">
    <citation type="submission" date="2021-06" db="EMBL/GenBank/DDBJ databases">
        <title>Genome sequence of Cutibacterium modestum strain KB17-24694.</title>
        <authorList>
            <person name="Dekio I."/>
            <person name="Asahina A."/>
            <person name="Nishida M."/>
        </authorList>
    </citation>
    <scope>NUCLEOTIDE SEQUENCE</scope>
    <source>
        <strain evidence="3">KB17-24694</strain>
    </source>
</reference>
<proteinExistence type="predicted"/>
<dbReference type="AlphaFoldDB" id="A0AAD1NX05"/>
<dbReference type="GeneID" id="92881487"/>
<sequence length="145" mass="16046">MTGFDFDSPTVEWLRSRGTARWHDVAEGVIPLWVAEMDFQVAPPVQQAIEAAVASHAYGYPRDNGLRHSWAGWVNKVQGLTIDPLKVRYLRNVLSGVQLAIRTYSSPGSPVVLPSPAYMPFWEVPGLEGRDIISVPIIDSGSRCQ</sequence>
<dbReference type="EMBL" id="AP024747">
    <property type="protein sequence ID" value="BCY26334.1"/>
    <property type="molecule type" value="Genomic_DNA"/>
</dbReference>
<dbReference type="PANTHER" id="PTHR43525:SF2">
    <property type="entry name" value="CYSTATHIONINE BETA-LYASE-RELATED"/>
    <property type="match status" value="1"/>
</dbReference>
<evidence type="ECO:0000313" key="4">
    <source>
        <dbReference type="Proteomes" id="UP000825072"/>
    </source>
</evidence>
<evidence type="ECO:0000256" key="1">
    <source>
        <dbReference type="ARBA" id="ARBA00001933"/>
    </source>
</evidence>
<accession>A0AAD1NX05</accession>
<keyword evidence="2" id="KW-0663">Pyridoxal phosphate</keyword>
<dbReference type="SUPFAM" id="SSF53383">
    <property type="entry name" value="PLP-dependent transferases"/>
    <property type="match status" value="1"/>
</dbReference>
<comment type="cofactor">
    <cofactor evidence="1">
        <name>pyridoxal 5'-phosphate</name>
        <dbReference type="ChEBI" id="CHEBI:597326"/>
    </cofactor>
</comment>